<feature type="compositionally biased region" description="Acidic residues" evidence="1">
    <location>
        <begin position="235"/>
        <end position="247"/>
    </location>
</feature>
<keyword evidence="4" id="KW-1185">Reference proteome</keyword>
<dbReference type="InterPro" id="IPR018392">
    <property type="entry name" value="LysM"/>
</dbReference>
<reference evidence="4" key="1">
    <citation type="submission" date="2016-10" db="EMBL/GenBank/DDBJ databases">
        <authorList>
            <person name="Varghese N."/>
            <person name="Submissions S."/>
        </authorList>
    </citation>
    <scope>NUCLEOTIDE SEQUENCE [LARGE SCALE GENOMIC DNA]</scope>
    <source>
        <strain evidence="4">CGMCC 1.3566</strain>
    </source>
</reference>
<dbReference type="EMBL" id="FOHJ01000019">
    <property type="protein sequence ID" value="SEU08659.1"/>
    <property type="molecule type" value="Genomic_DNA"/>
</dbReference>
<accession>A0A1I0JFA5</accession>
<dbReference type="RefSeq" id="WP_177167372.1">
    <property type="nucleotide sequence ID" value="NZ_FOHJ01000019.1"/>
</dbReference>
<dbReference type="NCBIfam" id="TIGR02907">
    <property type="entry name" value="spore_VI_D"/>
    <property type="match status" value="1"/>
</dbReference>
<dbReference type="SMART" id="SM00257">
    <property type="entry name" value="LysM"/>
    <property type="match status" value="1"/>
</dbReference>
<dbReference type="Gene3D" id="3.10.350.10">
    <property type="entry name" value="LysM domain"/>
    <property type="match status" value="1"/>
</dbReference>
<evidence type="ECO:0000313" key="4">
    <source>
        <dbReference type="Proteomes" id="UP000199095"/>
    </source>
</evidence>
<evidence type="ECO:0000256" key="1">
    <source>
        <dbReference type="SAM" id="MobiDB-lite"/>
    </source>
</evidence>
<dbReference type="InterPro" id="IPR014256">
    <property type="entry name" value="Spore_VI_D"/>
</dbReference>
<dbReference type="PROSITE" id="PS51782">
    <property type="entry name" value="LYSM"/>
    <property type="match status" value="1"/>
</dbReference>
<gene>
    <name evidence="3" type="ORF">SAMN05421676_11910</name>
</gene>
<dbReference type="Pfam" id="PF20918">
    <property type="entry name" value="SPOCS_spoVID-N"/>
    <property type="match status" value="1"/>
</dbReference>
<dbReference type="InterPro" id="IPR036779">
    <property type="entry name" value="LysM_dom_sf"/>
</dbReference>
<feature type="compositionally biased region" description="Basic and acidic residues" evidence="1">
    <location>
        <begin position="248"/>
        <end position="273"/>
    </location>
</feature>
<dbReference type="AlphaFoldDB" id="A0A1I0JFA5"/>
<name>A0A1I0JFA5_9BACI</name>
<feature type="region of interest" description="Disordered" evidence="1">
    <location>
        <begin position="148"/>
        <end position="313"/>
    </location>
</feature>
<sequence>MSLDDENVLRFELNEQLWFQKGQELQELIGISLEPNISIQDSGEYVSVRGIIELTGEYMPDVDGKEEKQEDILSFQDHTSQNIINDVRSFEDGLNEFYYNIPVEITIPKHRITALDDVMVEIDYFDYEIPDPSQIKLRANVSISGIAEEEDVVSEDKHESRNETEEPATDQNNWDDMNEPFSFDVKLEEEEECEASGHQTETQAGISEEDDDRPETGAYASAEEPSVEENKSEEKEEEAVEGEEKEAEQEKGRDLWFKKKSQTLDEFFHKQQEEPMQESSYEESSNEDVPYNDSPQVENNVDAYDESPSDESREDAGYLVNMFGHKEEDAYTKIRMCIVQEADTVESIAERYKTSPSQLIRYNRLEDEEIKAGDILYIPAKTKQIKPSTP</sequence>
<dbReference type="Pfam" id="PF01476">
    <property type="entry name" value="LysM"/>
    <property type="match status" value="1"/>
</dbReference>
<dbReference type="InterPro" id="IPR048862">
    <property type="entry name" value="SPOCS_spoVID_N"/>
</dbReference>
<feature type="domain" description="LysM" evidence="2">
    <location>
        <begin position="335"/>
        <end position="378"/>
    </location>
</feature>
<organism evidence="3 4">
    <name type="scientific">Salinibacillus kushneri</name>
    <dbReference type="NCBI Taxonomy" id="237682"/>
    <lineage>
        <taxon>Bacteria</taxon>
        <taxon>Bacillati</taxon>
        <taxon>Bacillota</taxon>
        <taxon>Bacilli</taxon>
        <taxon>Bacillales</taxon>
        <taxon>Bacillaceae</taxon>
        <taxon>Salinibacillus</taxon>
    </lineage>
</organism>
<evidence type="ECO:0000259" key="2">
    <source>
        <dbReference type="PROSITE" id="PS51782"/>
    </source>
</evidence>
<dbReference type="SUPFAM" id="SSF54106">
    <property type="entry name" value="LysM domain"/>
    <property type="match status" value="1"/>
</dbReference>
<evidence type="ECO:0000313" key="3">
    <source>
        <dbReference type="EMBL" id="SEU08659.1"/>
    </source>
</evidence>
<protein>
    <submittedName>
        <fullName evidence="3">Stage VI sporulation protein D</fullName>
    </submittedName>
</protein>
<dbReference type="STRING" id="237682.SAMN05421676_11910"/>
<feature type="compositionally biased region" description="Basic and acidic residues" evidence="1">
    <location>
        <begin position="154"/>
        <end position="164"/>
    </location>
</feature>
<dbReference type="Proteomes" id="UP000199095">
    <property type="component" value="Unassembled WGS sequence"/>
</dbReference>
<proteinExistence type="predicted"/>